<dbReference type="Proteomes" id="UP001161247">
    <property type="component" value="Chromosome 5"/>
</dbReference>
<evidence type="ECO:0000313" key="1">
    <source>
        <dbReference type="EMBL" id="CAI9106878.1"/>
    </source>
</evidence>
<organism evidence="1 2">
    <name type="scientific">Oldenlandia corymbosa var. corymbosa</name>
    <dbReference type="NCBI Taxonomy" id="529605"/>
    <lineage>
        <taxon>Eukaryota</taxon>
        <taxon>Viridiplantae</taxon>
        <taxon>Streptophyta</taxon>
        <taxon>Embryophyta</taxon>
        <taxon>Tracheophyta</taxon>
        <taxon>Spermatophyta</taxon>
        <taxon>Magnoliopsida</taxon>
        <taxon>eudicotyledons</taxon>
        <taxon>Gunneridae</taxon>
        <taxon>Pentapetalae</taxon>
        <taxon>asterids</taxon>
        <taxon>lamiids</taxon>
        <taxon>Gentianales</taxon>
        <taxon>Rubiaceae</taxon>
        <taxon>Rubioideae</taxon>
        <taxon>Spermacoceae</taxon>
        <taxon>Hedyotis-Oldenlandia complex</taxon>
        <taxon>Oldenlandia</taxon>
    </lineage>
</organism>
<reference evidence="1" key="1">
    <citation type="submission" date="2023-03" db="EMBL/GenBank/DDBJ databases">
        <authorList>
            <person name="Julca I."/>
        </authorList>
    </citation>
    <scope>NUCLEOTIDE SEQUENCE</scope>
</reference>
<keyword evidence="2" id="KW-1185">Reference proteome</keyword>
<dbReference type="AlphaFoldDB" id="A0AAV1DGW3"/>
<sequence>MRVESSGGFKKLKVFGPSLALKHLVIIYCRSLLSLVGRDTDIVSLSTNSGHNLVLENVSMLVNVWAAGTPTGTANFVEKAVSWISCCLSRLEILTLELEDWQVEEMQDWQWAVAKVSLN</sequence>
<gene>
    <name evidence="1" type="ORF">OLC1_LOCUS15319</name>
</gene>
<dbReference type="EMBL" id="OX459122">
    <property type="protein sequence ID" value="CAI9106878.1"/>
    <property type="molecule type" value="Genomic_DNA"/>
</dbReference>
<name>A0AAV1DGW3_OLDCO</name>
<proteinExistence type="predicted"/>
<accession>A0AAV1DGW3</accession>
<protein>
    <submittedName>
        <fullName evidence="1">OLC1v1006118C1</fullName>
    </submittedName>
</protein>
<evidence type="ECO:0000313" key="2">
    <source>
        <dbReference type="Proteomes" id="UP001161247"/>
    </source>
</evidence>